<proteinExistence type="predicted"/>
<dbReference type="PANTHER" id="PTHR47027:SF20">
    <property type="entry name" value="REVERSE TRANSCRIPTASE-LIKE PROTEIN WITH RNA-DIRECTED DNA POLYMERASE DOMAIN"/>
    <property type="match status" value="1"/>
</dbReference>
<evidence type="ECO:0008006" key="2">
    <source>
        <dbReference type="Google" id="ProtNLM"/>
    </source>
</evidence>
<dbReference type="PANTHER" id="PTHR47027">
    <property type="entry name" value="REVERSE TRANSCRIPTASE DOMAIN-CONTAINING PROTEIN"/>
    <property type="match status" value="1"/>
</dbReference>
<accession>X1BCT0</accession>
<reference evidence="1" key="1">
    <citation type="journal article" date="2014" name="Front. Microbiol.">
        <title>High frequency of phylogenetically diverse reductive dehalogenase-homologous genes in deep subseafloor sedimentary metagenomes.</title>
        <authorList>
            <person name="Kawai M."/>
            <person name="Futagami T."/>
            <person name="Toyoda A."/>
            <person name="Takaki Y."/>
            <person name="Nishi S."/>
            <person name="Hori S."/>
            <person name="Arai W."/>
            <person name="Tsubouchi T."/>
            <person name="Morono Y."/>
            <person name="Uchiyama I."/>
            <person name="Ito T."/>
            <person name="Fujiyama A."/>
            <person name="Inagaki F."/>
            <person name="Takami H."/>
        </authorList>
    </citation>
    <scope>NUCLEOTIDE SEQUENCE</scope>
    <source>
        <strain evidence="1">Expedition CK06-06</strain>
    </source>
</reference>
<organism evidence="1">
    <name type="scientific">marine sediment metagenome</name>
    <dbReference type="NCBI Taxonomy" id="412755"/>
    <lineage>
        <taxon>unclassified sequences</taxon>
        <taxon>metagenomes</taxon>
        <taxon>ecological metagenomes</taxon>
    </lineage>
</organism>
<comment type="caution">
    <text evidence="1">The sequence shown here is derived from an EMBL/GenBank/DDBJ whole genome shotgun (WGS) entry which is preliminary data.</text>
</comment>
<evidence type="ECO:0000313" key="1">
    <source>
        <dbReference type="EMBL" id="GAG69796.1"/>
    </source>
</evidence>
<dbReference type="EMBL" id="BART01006789">
    <property type="protein sequence ID" value="GAG69796.1"/>
    <property type="molecule type" value="Genomic_DNA"/>
</dbReference>
<protein>
    <recommendedName>
        <fullName evidence="2">Reverse transcriptase domain-containing protein</fullName>
    </recommendedName>
</protein>
<gene>
    <name evidence="1" type="ORF">S01H4_15492</name>
</gene>
<name>X1BCT0_9ZZZZ</name>
<sequence length="87" mass="9742">MLIPSTKKHLQEKTTRLNDEAKRVGLRVNVDKTKVMRINAKSQENIEIDGMSLEEVEEFVYLGATIGKEGGGTSNMKNRASKARGFF</sequence>
<dbReference type="AlphaFoldDB" id="X1BCT0"/>